<dbReference type="InterPro" id="IPR050490">
    <property type="entry name" value="Bact_solute-bd_prot1"/>
</dbReference>
<evidence type="ECO:0000256" key="4">
    <source>
        <dbReference type="ARBA" id="ARBA00023139"/>
    </source>
</evidence>
<protein>
    <submittedName>
        <fullName evidence="7">ABC transporter substrate-binding protein</fullName>
    </submittedName>
</protein>
<dbReference type="PANTHER" id="PTHR43649">
    <property type="entry name" value="ARABINOSE-BINDING PROTEIN-RELATED"/>
    <property type="match status" value="1"/>
</dbReference>
<dbReference type="Proteomes" id="UP000078454">
    <property type="component" value="Unassembled WGS sequence"/>
</dbReference>
<evidence type="ECO:0000313" key="7">
    <source>
        <dbReference type="EMBL" id="OAS16715.1"/>
    </source>
</evidence>
<evidence type="ECO:0000256" key="6">
    <source>
        <dbReference type="SAM" id="SignalP"/>
    </source>
</evidence>
<dbReference type="SUPFAM" id="SSF53850">
    <property type="entry name" value="Periplasmic binding protein-like II"/>
    <property type="match status" value="1"/>
</dbReference>
<reference evidence="7 8" key="1">
    <citation type="submission" date="2016-05" db="EMBL/GenBank/DDBJ databases">
        <title>Paenibacillus sp. 1ZS3-15 nov., isolated from the rhizosphere soil.</title>
        <authorList>
            <person name="Zhang X.X."/>
            <person name="Zhang J."/>
        </authorList>
    </citation>
    <scope>NUCLEOTIDE SEQUENCE [LARGE SCALE GENOMIC DNA]</scope>
    <source>
        <strain evidence="7 8">1ZS3-15</strain>
    </source>
</reference>
<keyword evidence="4" id="KW-0564">Palmitate</keyword>
<sequence>MNKTVKGLSICLALGLSMTAIAGCSTSTNETSTAAPSASTGTTASAPAQVVKQTFNVLNYSNPSWPYNKDNISWKLIEEKTGVSLNVQLPSGKLDDALSVTIASGNLPDMMMTQDKKLADKYGQQGALVNILDYVNEMPNLKKWMEKYPVDTQNTISSDGKMYMFPNAGIGETNRMIWMYREDVFKKLGITEPKTWDELYAALKKIKEAYPKSYPLSFRNGLQRLLNFAPAFGTGSDVYYDFDKKEWRYGPLEDNYKQMIVYLNKFYKEGLIPPDFLSADTKLWQDLMSTERAFVTIDYIGRIDFFNSALRKDKPEFNLAFMGAPTGFAGAPAKNAFTQYLDEGFMIATSSKKIKEILKFMDFFYSEEGKTLASWGKEGVTYKTENGKKQFIEKYADVADMRKKTGISTDGTYAWFDYDAHLSLSSPELQKAYQEAPKYDSLQQPRPAFTSAEMETLSLSGDTIMKKRDENISKFIVGERSLEDWPKYVSDMKALGVDKMVDIYKKAYDRALKK</sequence>
<evidence type="ECO:0000256" key="3">
    <source>
        <dbReference type="ARBA" id="ARBA00023136"/>
    </source>
</evidence>
<dbReference type="AlphaFoldDB" id="A0A198A6I6"/>
<keyword evidence="5" id="KW-0449">Lipoprotein</keyword>
<evidence type="ECO:0000313" key="8">
    <source>
        <dbReference type="Proteomes" id="UP000078454"/>
    </source>
</evidence>
<comment type="caution">
    <text evidence="7">The sequence shown here is derived from an EMBL/GenBank/DDBJ whole genome shotgun (WGS) entry which is preliminary data.</text>
</comment>
<keyword evidence="1" id="KW-1003">Cell membrane</keyword>
<name>A0A198A6I6_9BACL</name>
<organism evidence="7 8">
    <name type="scientific">Paenibacillus oryzisoli</name>
    <dbReference type="NCBI Taxonomy" id="1850517"/>
    <lineage>
        <taxon>Bacteria</taxon>
        <taxon>Bacillati</taxon>
        <taxon>Bacillota</taxon>
        <taxon>Bacilli</taxon>
        <taxon>Bacillales</taxon>
        <taxon>Paenibacillaceae</taxon>
        <taxon>Paenibacillus</taxon>
    </lineage>
</organism>
<feature type="chain" id="PRO_5038770173" evidence="6">
    <location>
        <begin position="23"/>
        <end position="514"/>
    </location>
</feature>
<gene>
    <name evidence="7" type="ORF">A8708_07560</name>
</gene>
<dbReference type="EMBL" id="LYPB01000074">
    <property type="protein sequence ID" value="OAS16715.1"/>
    <property type="molecule type" value="Genomic_DNA"/>
</dbReference>
<evidence type="ECO:0000256" key="1">
    <source>
        <dbReference type="ARBA" id="ARBA00022475"/>
    </source>
</evidence>
<keyword evidence="3" id="KW-0472">Membrane</keyword>
<dbReference type="PROSITE" id="PS51257">
    <property type="entry name" value="PROKAR_LIPOPROTEIN"/>
    <property type="match status" value="1"/>
</dbReference>
<dbReference type="Pfam" id="PF01547">
    <property type="entry name" value="SBP_bac_1"/>
    <property type="match status" value="1"/>
</dbReference>
<evidence type="ECO:0000256" key="5">
    <source>
        <dbReference type="ARBA" id="ARBA00023288"/>
    </source>
</evidence>
<dbReference type="InterPro" id="IPR006059">
    <property type="entry name" value="SBP"/>
</dbReference>
<feature type="signal peptide" evidence="6">
    <location>
        <begin position="1"/>
        <end position="22"/>
    </location>
</feature>
<keyword evidence="2 6" id="KW-0732">Signal</keyword>
<dbReference type="Gene3D" id="3.40.190.10">
    <property type="entry name" value="Periplasmic binding protein-like II"/>
    <property type="match status" value="2"/>
</dbReference>
<dbReference type="RefSeq" id="WP_068666859.1">
    <property type="nucleotide sequence ID" value="NZ_LYPB01000074.1"/>
</dbReference>
<dbReference type="PANTHER" id="PTHR43649:SF33">
    <property type="entry name" value="POLYGALACTURONAN_RHAMNOGALACTURONAN-BINDING PROTEIN YTCQ"/>
    <property type="match status" value="1"/>
</dbReference>
<accession>A0A198A6I6</accession>
<dbReference type="STRING" id="1850517.A8708_07560"/>
<keyword evidence="8" id="KW-1185">Reference proteome</keyword>
<dbReference type="OrthoDB" id="9787283at2"/>
<proteinExistence type="predicted"/>
<evidence type="ECO:0000256" key="2">
    <source>
        <dbReference type="ARBA" id="ARBA00022729"/>
    </source>
</evidence>